<feature type="compositionally biased region" description="Low complexity" evidence="1">
    <location>
        <begin position="150"/>
        <end position="159"/>
    </location>
</feature>
<feature type="compositionally biased region" description="Low complexity" evidence="1">
    <location>
        <begin position="113"/>
        <end position="122"/>
    </location>
</feature>
<name>A0A1X6NP59_PORUM</name>
<feature type="compositionally biased region" description="Polar residues" evidence="1">
    <location>
        <begin position="41"/>
        <end position="53"/>
    </location>
</feature>
<dbReference type="Proteomes" id="UP000218209">
    <property type="component" value="Unassembled WGS sequence"/>
</dbReference>
<feature type="compositionally biased region" description="Gly residues" evidence="1">
    <location>
        <begin position="56"/>
        <end position="65"/>
    </location>
</feature>
<dbReference type="EMBL" id="KV919254">
    <property type="protein sequence ID" value="OSX70449.1"/>
    <property type="molecule type" value="Genomic_DNA"/>
</dbReference>
<proteinExistence type="predicted"/>
<evidence type="ECO:0000313" key="2">
    <source>
        <dbReference type="EMBL" id="OSX70449.1"/>
    </source>
</evidence>
<accession>A0A1X6NP59</accession>
<keyword evidence="3" id="KW-1185">Reference proteome</keyword>
<feature type="region of interest" description="Disordered" evidence="1">
    <location>
        <begin position="1"/>
        <end position="159"/>
    </location>
</feature>
<reference evidence="2 3" key="1">
    <citation type="submission" date="2017-03" db="EMBL/GenBank/DDBJ databases">
        <title>WGS assembly of Porphyra umbilicalis.</title>
        <authorList>
            <person name="Brawley S.H."/>
            <person name="Blouin N.A."/>
            <person name="Ficko-Blean E."/>
            <person name="Wheeler G.L."/>
            <person name="Lohr M."/>
            <person name="Goodson H.V."/>
            <person name="Jenkins J.W."/>
            <person name="Blaby-Haas C.E."/>
            <person name="Helliwell K.E."/>
            <person name="Chan C."/>
            <person name="Marriage T."/>
            <person name="Bhattacharya D."/>
            <person name="Klein A.S."/>
            <person name="Badis Y."/>
            <person name="Brodie J."/>
            <person name="Cao Y."/>
            <person name="Collen J."/>
            <person name="Dittami S.M."/>
            <person name="Gachon C.M."/>
            <person name="Green B.R."/>
            <person name="Karpowicz S."/>
            <person name="Kim J.W."/>
            <person name="Kudahl U."/>
            <person name="Lin S."/>
            <person name="Michel G."/>
            <person name="Mittag M."/>
            <person name="Olson B.J."/>
            <person name="Pangilinan J."/>
            <person name="Peng Y."/>
            <person name="Qiu H."/>
            <person name="Shu S."/>
            <person name="Singer J.T."/>
            <person name="Smith A.G."/>
            <person name="Sprecher B.N."/>
            <person name="Wagner V."/>
            <person name="Wang W."/>
            <person name="Wang Z.-Y."/>
            <person name="Yan J."/>
            <person name="Yarish C."/>
            <person name="Zoeuner-Riek S."/>
            <person name="Zhuang Y."/>
            <person name="Zou Y."/>
            <person name="Lindquist E.A."/>
            <person name="Grimwood J."/>
            <person name="Barry K."/>
            <person name="Rokhsar D.S."/>
            <person name="Schmutz J."/>
            <person name="Stiller J.W."/>
            <person name="Grossman A.R."/>
            <person name="Prochnik S.E."/>
        </authorList>
    </citation>
    <scope>NUCLEOTIDE SEQUENCE [LARGE SCALE GENOMIC DNA]</scope>
    <source>
        <strain evidence="2">4086291</strain>
    </source>
</reference>
<evidence type="ECO:0000256" key="1">
    <source>
        <dbReference type="SAM" id="MobiDB-lite"/>
    </source>
</evidence>
<feature type="compositionally biased region" description="Basic residues" evidence="1">
    <location>
        <begin position="138"/>
        <end position="148"/>
    </location>
</feature>
<feature type="region of interest" description="Disordered" evidence="1">
    <location>
        <begin position="281"/>
        <end position="301"/>
    </location>
</feature>
<organism evidence="2 3">
    <name type="scientific">Porphyra umbilicalis</name>
    <name type="common">Purple laver</name>
    <name type="synonym">Red alga</name>
    <dbReference type="NCBI Taxonomy" id="2786"/>
    <lineage>
        <taxon>Eukaryota</taxon>
        <taxon>Rhodophyta</taxon>
        <taxon>Bangiophyceae</taxon>
        <taxon>Bangiales</taxon>
        <taxon>Bangiaceae</taxon>
        <taxon>Porphyra</taxon>
    </lineage>
</organism>
<feature type="compositionally biased region" description="Low complexity" evidence="1">
    <location>
        <begin position="66"/>
        <end position="86"/>
    </location>
</feature>
<evidence type="ECO:0000313" key="3">
    <source>
        <dbReference type="Proteomes" id="UP000218209"/>
    </source>
</evidence>
<feature type="compositionally biased region" description="Basic residues" evidence="1">
    <location>
        <begin position="1"/>
        <end position="20"/>
    </location>
</feature>
<dbReference type="AlphaFoldDB" id="A0A1X6NP59"/>
<gene>
    <name evidence="2" type="ORF">BU14_0749s0004</name>
</gene>
<protein>
    <submittedName>
        <fullName evidence="2">Uncharacterized protein</fullName>
    </submittedName>
</protein>
<sequence length="301" mass="29774">MGGSRRRGAATAGHGHRRRRGDPPPPPRAEAPRSGRPTAPRSCQISAADQSQGCAGDTGDGGTAGGPVAPRGGAAAAPPPAGAAVPPAAPPGTRRDTVAAARAAGRWGRRRGGAAAPAGPALPAAPPSSAVRGERRGGRGRRGGRRGAGRVDPVAGGAAAGRATVDGRCLARRGGVRRRSAGASVAQSFRVANGRGTVGRAEGTVDRLARGCLQWLAAVGARGGQAAGLTASWATARPRAPLSGWGAAAAGDVHLARTQQKDLWGGFGLWASWAGSVVPPQRAPPSRLSPWSYSAGNGAPA</sequence>